<accession>A0ABT5MRU8</accession>
<keyword evidence="2" id="KW-1185">Reference proteome</keyword>
<gene>
    <name evidence="1" type="ORF">PTQ27_09525</name>
</gene>
<evidence type="ECO:0000313" key="2">
    <source>
        <dbReference type="Proteomes" id="UP001221909"/>
    </source>
</evidence>
<dbReference type="Gene3D" id="2.30.110.10">
    <property type="entry name" value="Electron Transport, Fmn-binding Protein, Chain A"/>
    <property type="match status" value="1"/>
</dbReference>
<dbReference type="PIRSF" id="PIRSF009554">
    <property type="entry name" value="UCP009554"/>
    <property type="match status" value="1"/>
</dbReference>
<dbReference type="InterPro" id="IPR012349">
    <property type="entry name" value="Split_barrel_FMN-bd"/>
</dbReference>
<dbReference type="RefSeq" id="WP_273748915.1">
    <property type="nucleotide sequence ID" value="NZ_JAQSJE010000009.1"/>
</dbReference>
<protein>
    <recommendedName>
        <fullName evidence="3">Pyridoxamine 5'-phosphate oxidase putative domain-containing protein</fullName>
    </recommendedName>
</protein>
<dbReference type="InterPro" id="IPR011194">
    <property type="entry name" value="UPF0306"/>
</dbReference>
<proteinExistence type="predicted"/>
<evidence type="ECO:0008006" key="3">
    <source>
        <dbReference type="Google" id="ProtNLM"/>
    </source>
</evidence>
<dbReference type="Proteomes" id="UP001221909">
    <property type="component" value="Unassembled WGS sequence"/>
</dbReference>
<evidence type="ECO:0000313" key="1">
    <source>
        <dbReference type="EMBL" id="MDD0824698.1"/>
    </source>
</evidence>
<sequence length="141" mass="16113">MPHIPNHIIEFIQSNHVVSFAAHTSNNFWAASCFYAFDAENARLIILTSKKTKHAQLMLENPHIVGTICGQIEEIKDIEGIQFSATANCLTEQDAQQALQIYYQKHPLSRLKPSDVWEFSFQTIKHTSNKIIFAQKSIWAK</sequence>
<dbReference type="SUPFAM" id="SSF50475">
    <property type="entry name" value="FMN-binding split barrel"/>
    <property type="match status" value="1"/>
</dbReference>
<reference evidence="1 2" key="1">
    <citation type="submission" date="2023-02" db="EMBL/GenBank/DDBJ databases">
        <title>Mannheimia cairiniae sp. nov., a novel species of Mannheimia obtained from moscovy ducks (Cairina moschata) and reclassification of Mannheimia ovis as heterotypic synonym of Mannheimia pernigra.</title>
        <authorList>
            <person name="Christensen H."/>
        </authorList>
    </citation>
    <scope>NUCLEOTIDE SEQUENCE [LARGE SCALE GENOMIC DNA]</scope>
    <source>
        <strain evidence="1 2">AT1</strain>
    </source>
</reference>
<name>A0ABT5MRU8_9PAST</name>
<comment type="caution">
    <text evidence="1">The sequence shown here is derived from an EMBL/GenBank/DDBJ whole genome shotgun (WGS) entry which is preliminary data.</text>
</comment>
<organism evidence="1 2">
    <name type="scientific">Mannheimia cairinae</name>
    <dbReference type="NCBI Taxonomy" id="3025936"/>
    <lineage>
        <taxon>Bacteria</taxon>
        <taxon>Pseudomonadati</taxon>
        <taxon>Pseudomonadota</taxon>
        <taxon>Gammaproteobacteria</taxon>
        <taxon>Pasteurellales</taxon>
        <taxon>Pasteurellaceae</taxon>
        <taxon>Mannheimia</taxon>
    </lineage>
</organism>
<dbReference type="EMBL" id="JAQSJE010000009">
    <property type="protein sequence ID" value="MDD0824698.1"/>
    <property type="molecule type" value="Genomic_DNA"/>
</dbReference>